<feature type="region of interest" description="Disordered" evidence="1">
    <location>
        <begin position="78"/>
        <end position="114"/>
    </location>
</feature>
<dbReference type="EMBL" id="RZUH01000001">
    <property type="protein sequence ID" value="KAA8829780.1"/>
    <property type="molecule type" value="Genomic_DNA"/>
</dbReference>
<evidence type="ECO:0000313" key="2">
    <source>
        <dbReference type="EMBL" id="KAA8829780.1"/>
    </source>
</evidence>
<comment type="caution">
    <text evidence="2">The sequence shown here is derived from an EMBL/GenBank/DDBJ whole genome shotgun (WGS) entry which is preliminary data.</text>
</comment>
<sequence>MTQSAHTHTHLSSAEIHYGTYYMTITGATVAAAARSRLRTMAADVRLLRQPALGALPGLHHSPYTRAFFVLRESGGGMHDPVSTLQSNRPSHSNPTTPPTSVKLLTCENESNNR</sequence>
<proteinExistence type="predicted"/>
<reference evidence="2 3" key="1">
    <citation type="journal article" date="2019" name="Syst. Appl. Microbiol.">
        <title>Characterization of Bifidobacterium species in feaces of the Egyptian fruit bat: Description of B. vespertilionis sp. nov. and B. rousetti sp. nov.</title>
        <authorList>
            <person name="Modesto M."/>
            <person name="Satti M."/>
            <person name="Watanabe K."/>
            <person name="Puglisi E."/>
            <person name="Morelli L."/>
            <person name="Huang C.-H."/>
            <person name="Liou J.-S."/>
            <person name="Miyashita M."/>
            <person name="Tamura T."/>
            <person name="Saito S."/>
            <person name="Mori K."/>
            <person name="Huang L."/>
            <person name="Sciavilla P."/>
            <person name="Sandri C."/>
            <person name="Spiezio C."/>
            <person name="Vitali F."/>
            <person name="Cavalieri D."/>
            <person name="Perpetuini G."/>
            <person name="Tofalo R."/>
            <person name="Bonetti A."/>
            <person name="Arita M."/>
            <person name="Mattarelli P."/>
        </authorList>
    </citation>
    <scope>NUCLEOTIDE SEQUENCE [LARGE SCALE GENOMIC DNA]</scope>
    <source>
        <strain evidence="2 3">RST17</strain>
    </source>
</reference>
<name>A0A5M9ZQG8_9BIFI</name>
<feature type="compositionally biased region" description="Low complexity" evidence="1">
    <location>
        <begin position="87"/>
        <end position="101"/>
    </location>
</feature>
<organism evidence="2 3">
    <name type="scientific">Bifidobacterium myosotis</name>
    <dbReference type="NCBI Taxonomy" id="1630166"/>
    <lineage>
        <taxon>Bacteria</taxon>
        <taxon>Bacillati</taxon>
        <taxon>Actinomycetota</taxon>
        <taxon>Actinomycetes</taxon>
        <taxon>Bifidobacteriales</taxon>
        <taxon>Bifidobacteriaceae</taxon>
        <taxon>Bifidobacterium</taxon>
    </lineage>
</organism>
<protein>
    <submittedName>
        <fullName evidence="2">Uncharacterized protein</fullName>
    </submittedName>
</protein>
<accession>A0A5M9ZQG8</accession>
<dbReference type="RefSeq" id="WP_150378654.1">
    <property type="nucleotide sequence ID" value="NZ_RZUH01000001.1"/>
</dbReference>
<dbReference type="Proteomes" id="UP000410049">
    <property type="component" value="Unassembled WGS sequence"/>
</dbReference>
<evidence type="ECO:0000313" key="3">
    <source>
        <dbReference type="Proteomes" id="UP000410049"/>
    </source>
</evidence>
<dbReference type="AlphaFoldDB" id="A0A5M9ZQG8"/>
<gene>
    <name evidence="2" type="ORF">EMO91_02130</name>
</gene>
<evidence type="ECO:0000256" key="1">
    <source>
        <dbReference type="SAM" id="MobiDB-lite"/>
    </source>
</evidence>